<dbReference type="InterPro" id="IPR003690">
    <property type="entry name" value="MTERF"/>
</dbReference>
<dbReference type="InParanoid" id="A0A7N2LX03"/>
<evidence type="ECO:0000256" key="2">
    <source>
        <dbReference type="ARBA" id="ARBA00022472"/>
    </source>
</evidence>
<dbReference type="Gene3D" id="1.25.70.10">
    <property type="entry name" value="Transcription termination factor 3, mitochondrial"/>
    <property type="match status" value="2"/>
</dbReference>
<dbReference type="FunFam" id="1.25.70.10:FF:000001">
    <property type="entry name" value="Mitochondrial transcription termination factor-like"/>
    <property type="match status" value="2"/>
</dbReference>
<reference evidence="4" key="2">
    <citation type="submission" date="2021-01" db="UniProtKB">
        <authorList>
            <consortium name="EnsemblPlants"/>
        </authorList>
    </citation>
    <scope>IDENTIFICATION</scope>
</reference>
<dbReference type="EMBL" id="LRBV02000006">
    <property type="status" value="NOT_ANNOTATED_CDS"/>
    <property type="molecule type" value="Genomic_DNA"/>
</dbReference>
<proteinExistence type="inferred from homology"/>
<evidence type="ECO:0000256" key="3">
    <source>
        <dbReference type="ARBA" id="ARBA00022946"/>
    </source>
</evidence>
<dbReference type="PANTHER" id="PTHR13068">
    <property type="entry name" value="CGI-12 PROTEIN-RELATED"/>
    <property type="match status" value="1"/>
</dbReference>
<keyword evidence="2" id="KW-0804">Transcription</keyword>
<name>A0A7N2LX03_QUELO</name>
<dbReference type="InterPro" id="IPR038538">
    <property type="entry name" value="MTERF_sf"/>
</dbReference>
<evidence type="ECO:0000313" key="4">
    <source>
        <dbReference type="EnsemblPlants" id="QL06p008206:mrna"/>
    </source>
</evidence>
<dbReference type="Gramene" id="QL06p008206:mrna">
    <property type="protein sequence ID" value="QL06p008206:mrna"/>
    <property type="gene ID" value="QL06p008206"/>
</dbReference>
<dbReference type="PANTHER" id="PTHR13068:SF166">
    <property type="entry name" value="TRANSCRIPTION TERMINATION FACTOR MTERF15, MITOCHONDRIAL-LIKE"/>
    <property type="match status" value="1"/>
</dbReference>
<dbReference type="OMA" id="QMIRRYP"/>
<protein>
    <submittedName>
        <fullName evidence="4">Uncharacterized protein</fullName>
    </submittedName>
</protein>
<dbReference type="EnsemblPlants" id="QL06p008206:mrna">
    <property type="protein sequence ID" value="QL06p008206:mrna"/>
    <property type="gene ID" value="QL06p008206"/>
</dbReference>
<accession>A0A7N2LX03</accession>
<evidence type="ECO:0000256" key="1">
    <source>
        <dbReference type="ARBA" id="ARBA00007692"/>
    </source>
</evidence>
<keyword evidence="2" id="KW-0805">Transcription regulation</keyword>
<comment type="similarity">
    <text evidence="1">Belongs to the mTERF family.</text>
</comment>
<reference evidence="4 5" key="1">
    <citation type="journal article" date="2016" name="G3 (Bethesda)">
        <title>First Draft Assembly and Annotation of the Genome of a California Endemic Oak Quercus lobata Nee (Fagaceae).</title>
        <authorList>
            <person name="Sork V.L."/>
            <person name="Fitz-Gibbon S.T."/>
            <person name="Puiu D."/>
            <person name="Crepeau M."/>
            <person name="Gugger P.F."/>
            <person name="Sherman R."/>
            <person name="Stevens K."/>
            <person name="Langley C.H."/>
            <person name="Pellegrini M."/>
            <person name="Salzberg S.L."/>
        </authorList>
    </citation>
    <scope>NUCLEOTIDE SEQUENCE [LARGE SCALE GENOMIC DNA]</scope>
    <source>
        <strain evidence="4 5">cv. SW786</strain>
    </source>
</reference>
<dbReference type="GO" id="GO:0003676">
    <property type="term" value="F:nucleic acid binding"/>
    <property type="evidence" value="ECO:0007669"/>
    <property type="project" value="InterPro"/>
</dbReference>
<dbReference type="AlphaFoldDB" id="A0A7N2LX03"/>
<evidence type="ECO:0000313" key="5">
    <source>
        <dbReference type="Proteomes" id="UP000594261"/>
    </source>
</evidence>
<keyword evidence="5" id="KW-1185">Reference proteome</keyword>
<dbReference type="SMART" id="SM00733">
    <property type="entry name" value="Mterf"/>
    <property type="match status" value="8"/>
</dbReference>
<keyword evidence="2" id="KW-0806">Transcription termination</keyword>
<dbReference type="GO" id="GO:0006353">
    <property type="term" value="P:DNA-templated transcription termination"/>
    <property type="evidence" value="ECO:0007669"/>
    <property type="project" value="UniProtKB-KW"/>
</dbReference>
<sequence>MGFNPLKFSFIQAVFAMVGMNKSTWERKVNVYKRWDLSQEEILAAFRKCPSCIIASEDKIMQVVDFYVNKTGFETSFIVNRPILIIYSLEKRLIPRASVIEVLQSKGLDSGVSECLLIDSKRWFSSEMESSSRAPQNLYTVRTHVALLLSSFRYFSSTSNQHSFTVSYLINTCGFFPEVALSASKSVNFETPYKADSVIGFFKNHGFSQSQISNIIRRHPAVLLSDPQNTLLPKLEFFQSKGFTTSDIATVLSRNPRILERSLKNQIIPSFVFFTNLLGTNENTITAIKRYSAILIVKLDTFVVPNVNLLRENGVPESNICALIKKTPIAIMTDSIRFKEIVEEVKEMGFNPLRLSFIQAIFAMRGMNKSTWERKFSAYKRWGLSEEEILVAFGRSPHCIMASEDKIMKVMGFFINKMGLEPSLIVKCPGLLTYSLEKRLIPRASVIQVLQSEGLVKKDFYLPTVFGCAEELFLKKFVMPYEKETSELLQLYKRKLNFPE</sequence>
<organism evidence="4 5">
    <name type="scientific">Quercus lobata</name>
    <name type="common">Valley oak</name>
    <dbReference type="NCBI Taxonomy" id="97700"/>
    <lineage>
        <taxon>Eukaryota</taxon>
        <taxon>Viridiplantae</taxon>
        <taxon>Streptophyta</taxon>
        <taxon>Embryophyta</taxon>
        <taxon>Tracheophyta</taxon>
        <taxon>Spermatophyta</taxon>
        <taxon>Magnoliopsida</taxon>
        <taxon>eudicotyledons</taxon>
        <taxon>Gunneridae</taxon>
        <taxon>Pentapetalae</taxon>
        <taxon>rosids</taxon>
        <taxon>fabids</taxon>
        <taxon>Fagales</taxon>
        <taxon>Fagaceae</taxon>
        <taxon>Quercus</taxon>
    </lineage>
</organism>
<dbReference type="Pfam" id="PF02536">
    <property type="entry name" value="mTERF"/>
    <property type="match status" value="2"/>
</dbReference>
<keyword evidence="3" id="KW-0809">Transit peptide</keyword>
<dbReference type="Proteomes" id="UP000594261">
    <property type="component" value="Chromosome 6"/>
</dbReference>